<proteinExistence type="predicted"/>
<dbReference type="AlphaFoldDB" id="A0A401TXT3"/>
<dbReference type="Proteomes" id="UP000287033">
    <property type="component" value="Unassembled WGS sequence"/>
</dbReference>
<keyword evidence="3" id="KW-1185">Reference proteome</keyword>
<name>A0A401TXT3_CHIPU</name>
<evidence type="ECO:0000313" key="3">
    <source>
        <dbReference type="Proteomes" id="UP000287033"/>
    </source>
</evidence>
<protein>
    <submittedName>
        <fullName evidence="2">Uncharacterized protein</fullName>
    </submittedName>
</protein>
<feature type="region of interest" description="Disordered" evidence="1">
    <location>
        <begin position="1"/>
        <end position="83"/>
    </location>
</feature>
<sequence>MPCGLKSKPSDAPSDPNSARRRRANRTSVISVHTPQPMRALRHRRESVTRGERGGGRHATAQPAGAMRASMRARRPPELMPIR</sequence>
<feature type="compositionally biased region" description="Basic and acidic residues" evidence="1">
    <location>
        <begin position="46"/>
        <end position="55"/>
    </location>
</feature>
<evidence type="ECO:0000313" key="2">
    <source>
        <dbReference type="EMBL" id="GCC47464.1"/>
    </source>
</evidence>
<evidence type="ECO:0000256" key="1">
    <source>
        <dbReference type="SAM" id="MobiDB-lite"/>
    </source>
</evidence>
<accession>A0A401TXT3</accession>
<organism evidence="2 3">
    <name type="scientific">Chiloscyllium punctatum</name>
    <name type="common">Brownbanded bambooshark</name>
    <name type="synonym">Hemiscyllium punctatum</name>
    <dbReference type="NCBI Taxonomy" id="137246"/>
    <lineage>
        <taxon>Eukaryota</taxon>
        <taxon>Metazoa</taxon>
        <taxon>Chordata</taxon>
        <taxon>Craniata</taxon>
        <taxon>Vertebrata</taxon>
        <taxon>Chondrichthyes</taxon>
        <taxon>Elasmobranchii</taxon>
        <taxon>Galeomorphii</taxon>
        <taxon>Galeoidea</taxon>
        <taxon>Orectolobiformes</taxon>
        <taxon>Hemiscylliidae</taxon>
        <taxon>Chiloscyllium</taxon>
    </lineage>
</organism>
<dbReference type="EMBL" id="BEZZ01216953">
    <property type="protein sequence ID" value="GCC47464.1"/>
    <property type="molecule type" value="Genomic_DNA"/>
</dbReference>
<gene>
    <name evidence="2" type="ORF">chiPu_0031727</name>
</gene>
<reference evidence="2 3" key="1">
    <citation type="journal article" date="2018" name="Nat. Ecol. Evol.">
        <title>Shark genomes provide insights into elasmobranch evolution and the origin of vertebrates.</title>
        <authorList>
            <person name="Hara Y"/>
            <person name="Yamaguchi K"/>
            <person name="Onimaru K"/>
            <person name="Kadota M"/>
            <person name="Koyanagi M"/>
            <person name="Keeley SD"/>
            <person name="Tatsumi K"/>
            <person name="Tanaka K"/>
            <person name="Motone F"/>
            <person name="Kageyama Y"/>
            <person name="Nozu R"/>
            <person name="Adachi N"/>
            <person name="Nishimura O"/>
            <person name="Nakagawa R"/>
            <person name="Tanegashima C"/>
            <person name="Kiyatake I"/>
            <person name="Matsumoto R"/>
            <person name="Murakumo K"/>
            <person name="Nishida K"/>
            <person name="Terakita A"/>
            <person name="Kuratani S"/>
            <person name="Sato K"/>
            <person name="Hyodo S Kuraku.S."/>
        </authorList>
    </citation>
    <scope>NUCLEOTIDE SEQUENCE [LARGE SCALE GENOMIC DNA]</scope>
</reference>
<comment type="caution">
    <text evidence="2">The sequence shown here is derived from an EMBL/GenBank/DDBJ whole genome shotgun (WGS) entry which is preliminary data.</text>
</comment>